<name>A0A1H0LG60_9HYPH</name>
<dbReference type="PANTHER" id="PTHR30605:SF0">
    <property type="entry name" value="ANHYDRO-N-ACETYLMURAMIC ACID KINASE"/>
    <property type="match status" value="1"/>
</dbReference>
<dbReference type="PANTHER" id="PTHR30605">
    <property type="entry name" value="ANHYDRO-N-ACETYLMURAMIC ACID KINASE"/>
    <property type="match status" value="1"/>
</dbReference>
<dbReference type="EC" id="2.7.1.170" evidence="2"/>
<dbReference type="InterPro" id="IPR005338">
    <property type="entry name" value="Anhydro_N_Ac-Mur_kinase"/>
</dbReference>
<dbReference type="HAMAP" id="MF_01270">
    <property type="entry name" value="AnhMurNAc_kinase"/>
    <property type="match status" value="1"/>
</dbReference>
<keyword evidence="1 2" id="KW-0119">Carbohydrate metabolism</keyword>
<dbReference type="Gene3D" id="3.30.420.40">
    <property type="match status" value="2"/>
</dbReference>
<dbReference type="InterPro" id="IPR043129">
    <property type="entry name" value="ATPase_NBD"/>
</dbReference>
<gene>
    <name evidence="2" type="primary">anmK</name>
    <name evidence="3" type="ORF">SAMN04488061_1358</name>
</gene>
<evidence type="ECO:0000256" key="1">
    <source>
        <dbReference type="ARBA" id="ARBA00023277"/>
    </source>
</evidence>
<dbReference type="SUPFAM" id="SSF53067">
    <property type="entry name" value="Actin-like ATPase domain"/>
    <property type="match status" value="1"/>
</dbReference>
<evidence type="ECO:0000256" key="2">
    <source>
        <dbReference type="HAMAP-Rule" id="MF_01270"/>
    </source>
</evidence>
<dbReference type="Proteomes" id="UP000198795">
    <property type="component" value="Unassembled WGS sequence"/>
</dbReference>
<feature type="binding site" evidence="2">
    <location>
        <begin position="27"/>
        <end position="34"/>
    </location>
    <ligand>
        <name>ATP</name>
        <dbReference type="ChEBI" id="CHEBI:30616"/>
    </ligand>
</feature>
<dbReference type="Pfam" id="PF03702">
    <property type="entry name" value="AnmK"/>
    <property type="match status" value="1"/>
</dbReference>
<keyword evidence="2 3" id="KW-0418">Kinase</keyword>
<protein>
    <recommendedName>
        <fullName evidence="2">Anhydro-N-acetylmuramic acid kinase</fullName>
        <ecNumber evidence="2">2.7.1.170</ecNumber>
    </recommendedName>
    <alternativeName>
        <fullName evidence="2">AnhMurNAc kinase</fullName>
    </alternativeName>
</protein>
<comment type="catalytic activity">
    <reaction evidence="2">
        <text>1,6-anhydro-N-acetyl-beta-muramate + ATP + H2O = N-acetyl-D-muramate 6-phosphate + ADP + H(+)</text>
        <dbReference type="Rhea" id="RHEA:24952"/>
        <dbReference type="ChEBI" id="CHEBI:15377"/>
        <dbReference type="ChEBI" id="CHEBI:15378"/>
        <dbReference type="ChEBI" id="CHEBI:30616"/>
        <dbReference type="ChEBI" id="CHEBI:58690"/>
        <dbReference type="ChEBI" id="CHEBI:58722"/>
        <dbReference type="ChEBI" id="CHEBI:456216"/>
        <dbReference type="EC" id="2.7.1.170"/>
    </reaction>
</comment>
<dbReference type="NCBIfam" id="NF007141">
    <property type="entry name" value="PRK09585.1-5"/>
    <property type="match status" value="1"/>
</dbReference>
<organism evidence="3 4">
    <name type="scientific">Filomicrobium insigne</name>
    <dbReference type="NCBI Taxonomy" id="418854"/>
    <lineage>
        <taxon>Bacteria</taxon>
        <taxon>Pseudomonadati</taxon>
        <taxon>Pseudomonadota</taxon>
        <taxon>Alphaproteobacteria</taxon>
        <taxon>Hyphomicrobiales</taxon>
        <taxon>Hyphomicrobiaceae</taxon>
        <taxon>Filomicrobium</taxon>
    </lineage>
</organism>
<dbReference type="GO" id="GO:0016301">
    <property type="term" value="F:kinase activity"/>
    <property type="evidence" value="ECO:0007669"/>
    <property type="project" value="UniProtKB-KW"/>
</dbReference>
<keyword evidence="2" id="KW-0808">Transferase</keyword>
<keyword evidence="2" id="KW-0067">ATP-binding</keyword>
<accession>A0A1H0LG60</accession>
<evidence type="ECO:0000313" key="4">
    <source>
        <dbReference type="Proteomes" id="UP000198795"/>
    </source>
</evidence>
<dbReference type="RefSeq" id="WP_342027534.1">
    <property type="nucleotide sequence ID" value="NZ_FNJC01000002.1"/>
</dbReference>
<reference evidence="3 4" key="1">
    <citation type="submission" date="2016-10" db="EMBL/GenBank/DDBJ databases">
        <authorList>
            <person name="Varghese N."/>
            <person name="Submissions S."/>
        </authorList>
    </citation>
    <scope>NUCLEOTIDE SEQUENCE [LARGE SCALE GENOMIC DNA]</scope>
    <source>
        <strain evidence="3 4">CGMCC 1.6497</strain>
    </source>
</reference>
<comment type="function">
    <text evidence="2">Catalyzes the specific phosphorylation of 1,6-anhydro-N-acetylmuramic acid (anhMurNAc) with the simultaneous cleavage of the 1,6-anhydro ring, generating MurNAc-6-P. Is required for the utilization of anhMurNAc either imported from the medium or derived from its own cell wall murein, and thus plays a role in cell wall recycling.</text>
</comment>
<dbReference type="EMBL" id="FNJC01000002">
    <property type="protein sequence ID" value="SDO67189.1"/>
    <property type="molecule type" value="Genomic_DNA"/>
</dbReference>
<proteinExistence type="inferred from homology"/>
<keyword evidence="2" id="KW-0547">Nucleotide-binding</keyword>
<sequence>MRDHAQEGAIGQGDMREMIRALGLMSGTSMDGIDVAMIETDGERVVRSGASMTFDYSPEMRERLATGIDQARSINGRCERPGLLADIERELTELHASAVSAFLRKSCLVRSDIDVIGFHGQTVLHRPEDHLTVQIGDGALLAKLTHRPVVYDLRARDMELGGQGAPLAPVYHRALLAELAPRPAVVVNIGGVGNVTWISAQGDLIAFDTGPGNALIDDWVRAKAGRACDIGGALAAQGRVDEAAVAQFGMHPYLELSAPKSLDRNTFSLDVVAGMSIEDGAATLTAITAETIARARSLMPEAPLAWIISGGGRKNPTLMAMLQERLPGEVLSAEVAGLNGDSVEAEAWAFMAVRSLKGLPITFPGTTGVRFPASGGVLVDPASI</sequence>
<comment type="pathway">
    <text evidence="2">Amino-sugar metabolism; 1,6-anhydro-N-acetylmuramate degradation.</text>
</comment>
<comment type="pathway">
    <text evidence="2">Cell wall biogenesis; peptidoglycan recycling.</text>
</comment>
<comment type="similarity">
    <text evidence="2">Belongs to the anhydro-N-acetylmuramic acid kinase family.</text>
</comment>
<comment type="caution">
    <text evidence="3">The sequence shown here is derived from an EMBL/GenBank/DDBJ whole genome shotgun (WGS) entry which is preliminary data.</text>
</comment>
<evidence type="ECO:0000313" key="3">
    <source>
        <dbReference type="EMBL" id="SDO67189.1"/>
    </source>
</evidence>
<keyword evidence="4" id="KW-1185">Reference proteome</keyword>